<organism evidence="1 2">
    <name type="scientific">Portunus trituberculatus</name>
    <name type="common">Swimming crab</name>
    <name type="synonym">Neptunus trituberculatus</name>
    <dbReference type="NCBI Taxonomy" id="210409"/>
    <lineage>
        <taxon>Eukaryota</taxon>
        <taxon>Metazoa</taxon>
        <taxon>Ecdysozoa</taxon>
        <taxon>Arthropoda</taxon>
        <taxon>Crustacea</taxon>
        <taxon>Multicrustacea</taxon>
        <taxon>Malacostraca</taxon>
        <taxon>Eumalacostraca</taxon>
        <taxon>Eucarida</taxon>
        <taxon>Decapoda</taxon>
        <taxon>Pleocyemata</taxon>
        <taxon>Brachyura</taxon>
        <taxon>Eubrachyura</taxon>
        <taxon>Portunoidea</taxon>
        <taxon>Portunidae</taxon>
        <taxon>Portuninae</taxon>
        <taxon>Portunus</taxon>
    </lineage>
</organism>
<reference evidence="1 2" key="1">
    <citation type="submission" date="2019-05" db="EMBL/GenBank/DDBJ databases">
        <title>Another draft genome of Portunus trituberculatus and its Hox gene families provides insights of decapod evolution.</title>
        <authorList>
            <person name="Jeong J.-H."/>
            <person name="Song I."/>
            <person name="Kim S."/>
            <person name="Choi T."/>
            <person name="Kim D."/>
            <person name="Ryu S."/>
            <person name="Kim W."/>
        </authorList>
    </citation>
    <scope>NUCLEOTIDE SEQUENCE [LARGE SCALE GENOMIC DNA]</scope>
    <source>
        <tissue evidence="1">Muscle</tissue>
    </source>
</reference>
<name>A0A5B7GRR9_PORTR</name>
<evidence type="ECO:0000313" key="1">
    <source>
        <dbReference type="EMBL" id="MPC62871.1"/>
    </source>
</evidence>
<dbReference type="AlphaFoldDB" id="A0A5B7GRR9"/>
<dbReference type="EMBL" id="VSRR010020142">
    <property type="protein sequence ID" value="MPC62871.1"/>
    <property type="molecule type" value="Genomic_DNA"/>
</dbReference>
<accession>A0A5B7GRR9</accession>
<proteinExistence type="predicted"/>
<dbReference type="Proteomes" id="UP000324222">
    <property type="component" value="Unassembled WGS sequence"/>
</dbReference>
<keyword evidence="2" id="KW-1185">Reference proteome</keyword>
<comment type="caution">
    <text evidence="1">The sequence shown here is derived from an EMBL/GenBank/DDBJ whole genome shotgun (WGS) entry which is preliminary data.</text>
</comment>
<gene>
    <name evidence="1" type="ORF">E2C01_056961</name>
</gene>
<evidence type="ECO:0000313" key="2">
    <source>
        <dbReference type="Proteomes" id="UP000324222"/>
    </source>
</evidence>
<sequence>MSLQLPCDSRSHLPVPGILVPHQHRASQQFLFAHHASSEPCVVADSAQCHGGVMTGVSRDWCVQGRPTRSHHNTDAPTSFASTVLVYSEPDTTSTGVQCRRRSEEHDSSVHTFLDQVSQLALQSAHHPGGRRYARPGRLSGHNRLAHYMHHHSLLHRHNLTTDKM</sequence>
<protein>
    <submittedName>
        <fullName evidence="1">Uncharacterized protein</fullName>
    </submittedName>
</protein>